<name>A0A6G0W427_9STRA</name>
<feature type="domain" description="FYVE-type" evidence="6">
    <location>
        <begin position="16"/>
        <end position="73"/>
    </location>
</feature>
<dbReference type="InterPro" id="IPR000306">
    <property type="entry name" value="Znf_FYVE"/>
</dbReference>
<dbReference type="Proteomes" id="UP000481153">
    <property type="component" value="Unassembled WGS sequence"/>
</dbReference>
<keyword evidence="1" id="KW-0479">Metal-binding</keyword>
<organism evidence="7 8">
    <name type="scientific">Aphanomyces euteiches</name>
    <dbReference type="NCBI Taxonomy" id="100861"/>
    <lineage>
        <taxon>Eukaryota</taxon>
        <taxon>Sar</taxon>
        <taxon>Stramenopiles</taxon>
        <taxon>Oomycota</taxon>
        <taxon>Saprolegniomycetes</taxon>
        <taxon>Saprolegniales</taxon>
        <taxon>Verrucalvaceae</taxon>
        <taxon>Aphanomyces</taxon>
    </lineage>
</organism>
<dbReference type="SUPFAM" id="SSF57903">
    <property type="entry name" value="FYVE/PHD zinc finger"/>
    <property type="match status" value="1"/>
</dbReference>
<dbReference type="InterPro" id="IPR011011">
    <property type="entry name" value="Znf_FYVE_PHD"/>
</dbReference>
<dbReference type="InterPro" id="IPR017455">
    <property type="entry name" value="Znf_FYVE-rel"/>
</dbReference>
<dbReference type="PROSITE" id="PS50178">
    <property type="entry name" value="ZF_FYVE"/>
    <property type="match status" value="1"/>
</dbReference>
<feature type="compositionally biased region" description="Basic and acidic residues" evidence="5">
    <location>
        <begin position="92"/>
        <end position="101"/>
    </location>
</feature>
<keyword evidence="8" id="KW-1185">Reference proteome</keyword>
<dbReference type="SMART" id="SM00064">
    <property type="entry name" value="FYVE"/>
    <property type="match status" value="1"/>
</dbReference>
<reference evidence="7 8" key="1">
    <citation type="submission" date="2019-07" db="EMBL/GenBank/DDBJ databases">
        <title>Genomics analysis of Aphanomyces spp. identifies a new class of oomycete effector associated with host adaptation.</title>
        <authorList>
            <person name="Gaulin E."/>
        </authorList>
    </citation>
    <scope>NUCLEOTIDE SEQUENCE [LARGE SCALE GENOMIC DNA]</scope>
    <source>
        <strain evidence="7 8">ATCC 201684</strain>
    </source>
</reference>
<comment type="caution">
    <text evidence="7">The sequence shown here is derived from an EMBL/GenBank/DDBJ whole genome shotgun (WGS) entry which is preliminary data.</text>
</comment>
<evidence type="ECO:0000259" key="6">
    <source>
        <dbReference type="PROSITE" id="PS50178"/>
    </source>
</evidence>
<keyword evidence="2 4" id="KW-0863">Zinc-finger</keyword>
<evidence type="ECO:0000256" key="5">
    <source>
        <dbReference type="SAM" id="MobiDB-lite"/>
    </source>
</evidence>
<evidence type="ECO:0000313" key="8">
    <source>
        <dbReference type="Proteomes" id="UP000481153"/>
    </source>
</evidence>
<dbReference type="InterPro" id="IPR013083">
    <property type="entry name" value="Znf_RING/FYVE/PHD"/>
</dbReference>
<evidence type="ECO:0000256" key="3">
    <source>
        <dbReference type="ARBA" id="ARBA00022833"/>
    </source>
</evidence>
<evidence type="ECO:0000256" key="4">
    <source>
        <dbReference type="PROSITE-ProRule" id="PRU00091"/>
    </source>
</evidence>
<evidence type="ECO:0000256" key="1">
    <source>
        <dbReference type="ARBA" id="ARBA00022723"/>
    </source>
</evidence>
<sequence>MSLAQTTTRPGRAAPPAKRSHCMYCSKKFHLLRKRLACYLCSDSFCIECIGIWQPKGKKNNEVICKPCIQIHTQPQEKPFDRRRHSNTSASDTRRHSRTSETRQGSSEDESTLVKATMALSIDQRPVLKPSKSALVLSPRQLMAVELKKDEEPRHQSLRPPISCRAPVLSWKN</sequence>
<dbReference type="AlphaFoldDB" id="A0A6G0W427"/>
<evidence type="ECO:0000256" key="2">
    <source>
        <dbReference type="ARBA" id="ARBA00022771"/>
    </source>
</evidence>
<dbReference type="GO" id="GO:0008270">
    <property type="term" value="F:zinc ion binding"/>
    <property type="evidence" value="ECO:0007669"/>
    <property type="project" value="UniProtKB-KW"/>
</dbReference>
<feature type="region of interest" description="Disordered" evidence="5">
    <location>
        <begin position="76"/>
        <end position="111"/>
    </location>
</feature>
<dbReference type="EMBL" id="VJMJ01000413">
    <property type="protein sequence ID" value="KAF0721437.1"/>
    <property type="molecule type" value="Genomic_DNA"/>
</dbReference>
<dbReference type="VEuPathDB" id="FungiDB:AeMF1_004501"/>
<evidence type="ECO:0000313" key="7">
    <source>
        <dbReference type="EMBL" id="KAF0721437.1"/>
    </source>
</evidence>
<keyword evidence="3" id="KW-0862">Zinc</keyword>
<gene>
    <name evidence="7" type="ORF">Ae201684_019138</name>
</gene>
<proteinExistence type="predicted"/>
<protein>
    <recommendedName>
        <fullName evidence="6">FYVE-type domain-containing protein</fullName>
    </recommendedName>
</protein>
<dbReference type="Gene3D" id="3.30.40.10">
    <property type="entry name" value="Zinc/RING finger domain, C3HC4 (zinc finger)"/>
    <property type="match status" value="1"/>
</dbReference>
<accession>A0A6G0W427</accession>